<dbReference type="Proteomes" id="UP000182332">
    <property type="component" value="Unassembled WGS sequence"/>
</dbReference>
<dbReference type="EMBL" id="FOHW01000043">
    <property type="protein sequence ID" value="SEU01477.1"/>
    <property type="molecule type" value="Genomic_DNA"/>
</dbReference>
<proteinExistence type="predicted"/>
<evidence type="ECO:0008006" key="3">
    <source>
        <dbReference type="Google" id="ProtNLM"/>
    </source>
</evidence>
<dbReference type="PANTHER" id="PTHR38765:SF1">
    <property type="entry name" value="DUF484 DOMAIN-CONTAINING PROTEIN"/>
    <property type="match status" value="1"/>
</dbReference>
<dbReference type="InterPro" id="IPR007435">
    <property type="entry name" value="DUF484"/>
</dbReference>
<evidence type="ECO:0000313" key="2">
    <source>
        <dbReference type="Proteomes" id="UP000182332"/>
    </source>
</evidence>
<dbReference type="InterPro" id="IPR029016">
    <property type="entry name" value="GAF-like_dom_sf"/>
</dbReference>
<dbReference type="Pfam" id="PF04340">
    <property type="entry name" value="DUF484"/>
    <property type="match status" value="1"/>
</dbReference>
<reference evidence="1 2" key="1">
    <citation type="submission" date="2016-10" db="EMBL/GenBank/DDBJ databases">
        <authorList>
            <person name="de Groot N.N."/>
        </authorList>
    </citation>
    <scope>NUCLEOTIDE SEQUENCE [LARGE SCALE GENOMIC DNA]</scope>
    <source>
        <strain evidence="1 2">DSM 11363</strain>
    </source>
</reference>
<dbReference type="AlphaFoldDB" id="A0A1I0IXQ8"/>
<dbReference type="OrthoDB" id="8525200at2"/>
<evidence type="ECO:0000313" key="1">
    <source>
        <dbReference type="EMBL" id="SEU01477.1"/>
    </source>
</evidence>
<sequence length="245" mass="27348">MTDQPQTSNDTPGQSPAENAVPALEAEAVAAWLQQHPDFFAEHDELLAMMRVPHQRGDTVSLVERQLKLLRERNIEMRHRLSQLMDVARDNDRLFEKTRRLILDLMDATSLEDIVICVEDSLRQEFQVPFVSLILFSDNPMTVGRWVSAADAQKAIGGLMSGGKTLCGALREHELEFLFGSEQSKEVGSTALAALNHQGLHGVLAIGSRDPQHYKSSVGTLFLSYIADVLSRLLPRFTNSLRSVR</sequence>
<dbReference type="Gene3D" id="3.30.450.40">
    <property type="match status" value="1"/>
</dbReference>
<dbReference type="RefSeq" id="WP_074892670.1">
    <property type="nucleotide sequence ID" value="NZ_FOHW01000043.1"/>
</dbReference>
<dbReference type="PANTHER" id="PTHR38765">
    <property type="entry name" value="DUF484 DOMAIN-CONTAINING PROTEIN"/>
    <property type="match status" value="1"/>
</dbReference>
<name>A0A1I0IXQ8_9PSED</name>
<gene>
    <name evidence="1" type="ORF">SAMN05216197_14320</name>
</gene>
<organism evidence="1 2">
    <name type="scientific">Pseudomonas graminis</name>
    <dbReference type="NCBI Taxonomy" id="158627"/>
    <lineage>
        <taxon>Bacteria</taxon>
        <taxon>Pseudomonadati</taxon>
        <taxon>Pseudomonadota</taxon>
        <taxon>Gammaproteobacteria</taxon>
        <taxon>Pseudomonadales</taxon>
        <taxon>Pseudomonadaceae</taxon>
        <taxon>Pseudomonas</taxon>
    </lineage>
</organism>
<accession>A0A1I0IXQ8</accession>
<protein>
    <recommendedName>
        <fullName evidence="3">DUF484 family protein</fullName>
    </recommendedName>
</protein>